<dbReference type="Gene3D" id="1.10.30.50">
    <property type="match status" value="1"/>
</dbReference>
<keyword evidence="3" id="KW-0255">Endonuclease</keyword>
<dbReference type="PANTHER" id="PTHR33877:SF2">
    <property type="entry name" value="OS07G0170200 PROTEIN"/>
    <property type="match status" value="1"/>
</dbReference>
<dbReference type="InterPro" id="IPR052892">
    <property type="entry name" value="NA-targeting_endonuclease"/>
</dbReference>
<sequence>MTAYSALILAALTTLSSFSYMAAAFSNEFASLPSRQMMLGDNGGGTCYGHAPNTRTAAIAISSTTALFYKDLEGTETSDETQQQQQEEMFVRSKKRNNKQLFKKSCASSYTTAAAIKKNKKNKLKNKQRSYTLHKRSKGVPVATREELATHVQSVFSDLKEYELGSTADGDIEDQLNNINSHDDVNTHDKGIMKQNSLLLDKHPSLVLNADYQPLRMLPLSTWSWQNTVKAVLSGKAVVVDVYPDLYVRAVSLDIPVPSVIALREYAPTGKAKPAFTRRNVFLRDGYRCQYCSHLFRTTDLSLDHVMPRCLGGKLTWDNTVTCCKKCNGRKGSLLPTQLDVVGMELRREPRCPSLYELAAEAGRFVPRRVHPTWEPFLGGGNREKED</sequence>
<feature type="domain" description="HNH nuclease" evidence="2">
    <location>
        <begin position="276"/>
        <end position="329"/>
    </location>
</feature>
<proteinExistence type="predicted"/>
<keyword evidence="3" id="KW-0540">Nuclease</keyword>
<feature type="chain" id="PRO_5041909879" evidence="1">
    <location>
        <begin position="25"/>
        <end position="387"/>
    </location>
</feature>
<evidence type="ECO:0000256" key="1">
    <source>
        <dbReference type="SAM" id="SignalP"/>
    </source>
</evidence>
<dbReference type="AlphaFoldDB" id="A0AAD8Y3F8"/>
<gene>
    <name evidence="3" type="ORF">QTG54_010513</name>
</gene>
<evidence type="ECO:0000259" key="2">
    <source>
        <dbReference type="SMART" id="SM00507"/>
    </source>
</evidence>
<evidence type="ECO:0000313" key="4">
    <source>
        <dbReference type="Proteomes" id="UP001224775"/>
    </source>
</evidence>
<dbReference type="EC" id="3.1.-.-" evidence="3"/>
<organism evidence="3 4">
    <name type="scientific">Skeletonema marinoi</name>
    <dbReference type="NCBI Taxonomy" id="267567"/>
    <lineage>
        <taxon>Eukaryota</taxon>
        <taxon>Sar</taxon>
        <taxon>Stramenopiles</taxon>
        <taxon>Ochrophyta</taxon>
        <taxon>Bacillariophyta</taxon>
        <taxon>Coscinodiscophyceae</taxon>
        <taxon>Thalassiosirophycidae</taxon>
        <taxon>Thalassiosirales</taxon>
        <taxon>Skeletonemataceae</taxon>
        <taxon>Skeletonema</taxon>
        <taxon>Skeletonema marinoi-dohrnii complex</taxon>
    </lineage>
</organism>
<evidence type="ECO:0000313" key="3">
    <source>
        <dbReference type="EMBL" id="KAK1738483.1"/>
    </source>
</evidence>
<name>A0AAD8Y3F8_9STRA</name>
<dbReference type="PANTHER" id="PTHR33877">
    <property type="entry name" value="SLL1193 PROTEIN"/>
    <property type="match status" value="1"/>
</dbReference>
<dbReference type="Proteomes" id="UP001224775">
    <property type="component" value="Unassembled WGS sequence"/>
</dbReference>
<feature type="signal peptide" evidence="1">
    <location>
        <begin position="1"/>
        <end position="24"/>
    </location>
</feature>
<protein>
    <submittedName>
        <fullName evidence="3">HNH endonuclease</fullName>
        <ecNumber evidence="3">3.1.-.-</ecNumber>
    </submittedName>
</protein>
<dbReference type="CDD" id="cd00085">
    <property type="entry name" value="HNHc"/>
    <property type="match status" value="1"/>
</dbReference>
<dbReference type="GO" id="GO:0016787">
    <property type="term" value="F:hydrolase activity"/>
    <property type="evidence" value="ECO:0007669"/>
    <property type="project" value="UniProtKB-KW"/>
</dbReference>
<keyword evidence="1" id="KW-0732">Signal</keyword>
<dbReference type="EMBL" id="JATAAI010000020">
    <property type="protein sequence ID" value="KAK1738483.1"/>
    <property type="molecule type" value="Genomic_DNA"/>
</dbReference>
<dbReference type="Pfam" id="PF14279">
    <property type="entry name" value="HNH_5"/>
    <property type="match status" value="1"/>
</dbReference>
<keyword evidence="4" id="KW-1185">Reference proteome</keyword>
<dbReference type="InterPro" id="IPR003615">
    <property type="entry name" value="HNH_nuc"/>
</dbReference>
<dbReference type="SMART" id="SM00507">
    <property type="entry name" value="HNHc"/>
    <property type="match status" value="1"/>
</dbReference>
<reference evidence="3" key="1">
    <citation type="submission" date="2023-06" db="EMBL/GenBank/DDBJ databases">
        <title>Survivors Of The Sea: Transcriptome response of Skeletonema marinoi to long-term dormancy.</title>
        <authorList>
            <person name="Pinder M.I.M."/>
            <person name="Kourtchenko O."/>
            <person name="Robertson E.K."/>
            <person name="Larsson T."/>
            <person name="Maumus F."/>
            <person name="Osuna-Cruz C.M."/>
            <person name="Vancaester E."/>
            <person name="Stenow R."/>
            <person name="Vandepoele K."/>
            <person name="Ploug H."/>
            <person name="Bruchert V."/>
            <person name="Godhe A."/>
            <person name="Topel M."/>
        </authorList>
    </citation>
    <scope>NUCLEOTIDE SEQUENCE</scope>
    <source>
        <strain evidence="3">R05AC</strain>
    </source>
</reference>
<accession>A0AAD8Y3F8</accession>
<keyword evidence="3" id="KW-0378">Hydrolase</keyword>
<comment type="caution">
    <text evidence="3">The sequence shown here is derived from an EMBL/GenBank/DDBJ whole genome shotgun (WGS) entry which is preliminary data.</text>
</comment>
<dbReference type="GO" id="GO:0004519">
    <property type="term" value="F:endonuclease activity"/>
    <property type="evidence" value="ECO:0007669"/>
    <property type="project" value="UniProtKB-KW"/>
</dbReference>
<dbReference type="InterPro" id="IPR029471">
    <property type="entry name" value="HNH_5"/>
</dbReference>